<comment type="caution">
    <text evidence="2">The sequence shown here is derived from an EMBL/GenBank/DDBJ whole genome shotgun (WGS) entry which is preliminary data.</text>
</comment>
<dbReference type="Gene3D" id="2.30.260.10">
    <property type="entry name" value="putative xylanase like domain"/>
    <property type="match status" value="1"/>
</dbReference>
<accession>A0A069CY88</accession>
<protein>
    <submittedName>
        <fullName evidence="2">Probable lipoprotein YPO2292</fullName>
    </submittedName>
</protein>
<dbReference type="InterPro" id="IPR038765">
    <property type="entry name" value="Papain-like_cys_pep_sf"/>
</dbReference>
<reference evidence="2 3" key="1">
    <citation type="journal article" date="2015" name="Microbes Environ.">
        <title>Distribution and evolution of nitrogen fixation genes in the phylum bacteroidetes.</title>
        <authorList>
            <person name="Inoue J."/>
            <person name="Oshima K."/>
            <person name="Suda W."/>
            <person name="Sakamoto M."/>
            <person name="Iino T."/>
            <person name="Noda S."/>
            <person name="Hongoh Y."/>
            <person name="Hattori M."/>
            <person name="Ohkuma M."/>
        </authorList>
    </citation>
    <scope>NUCLEOTIDE SEQUENCE [LARGE SCALE GENOMIC DNA]</scope>
    <source>
        <strain evidence="2 3">JCM 15093</strain>
    </source>
</reference>
<organism evidence="2 3">
    <name type="scientific">Bacteroides graminisolvens DSM 19988 = JCM 15093</name>
    <dbReference type="NCBI Taxonomy" id="1121097"/>
    <lineage>
        <taxon>Bacteria</taxon>
        <taxon>Pseudomonadati</taxon>
        <taxon>Bacteroidota</taxon>
        <taxon>Bacteroidia</taxon>
        <taxon>Bacteroidales</taxon>
        <taxon>Bacteroidaceae</taxon>
        <taxon>Bacteroides</taxon>
    </lineage>
</organism>
<dbReference type="Proteomes" id="UP000027601">
    <property type="component" value="Unassembled WGS sequence"/>
</dbReference>
<dbReference type="InterPro" id="IPR010846">
    <property type="entry name" value="AmiA-like"/>
</dbReference>
<dbReference type="Pfam" id="PF07313">
    <property type="entry name" value="AmiA-like"/>
    <property type="match status" value="1"/>
</dbReference>
<dbReference type="RefSeq" id="WP_024995666.1">
    <property type="nucleotide sequence ID" value="NZ_BAJS01000002.1"/>
</dbReference>
<keyword evidence="1" id="KW-0732">Signal</keyword>
<proteinExistence type="predicted"/>
<sequence>MKKMTSLLSCALLLALPEVGAQESNPMLSNGLKLLNTPYVAYTLEGNSEEELVVNCDEVDCTTFVENVLAMALCPTQGEQMSEADFMKNLQNIRYRNGQINGYTSRLHYMTDWINDNVQKGLIEDVTAQYSPSTQTVNLSFMSSHPELYKQLNSSPERVAEMASIEQRLSGQQVHWVPKNMLPAQGLPWIKNGDIIAITTNTPGLDISHLGIAIYIKDQLHLLHASSKQKKVVVEKLALSRQLAGNKTWTGIRVLRMKSIN</sequence>
<evidence type="ECO:0000313" key="2">
    <source>
        <dbReference type="EMBL" id="GAK35543.1"/>
    </source>
</evidence>
<evidence type="ECO:0000256" key="1">
    <source>
        <dbReference type="SAM" id="SignalP"/>
    </source>
</evidence>
<dbReference type="EMBL" id="BAJS01000002">
    <property type="protein sequence ID" value="GAK35543.1"/>
    <property type="molecule type" value="Genomic_DNA"/>
</dbReference>
<dbReference type="STRING" id="1121097.GCA_000428125_01267"/>
<keyword evidence="2" id="KW-0449">Lipoprotein</keyword>
<feature type="chain" id="PRO_5001662139" evidence="1">
    <location>
        <begin position="22"/>
        <end position="261"/>
    </location>
</feature>
<dbReference type="eggNOG" id="COG0657">
    <property type="taxonomic scope" value="Bacteria"/>
</dbReference>
<evidence type="ECO:0000313" key="3">
    <source>
        <dbReference type="Proteomes" id="UP000027601"/>
    </source>
</evidence>
<dbReference type="AlphaFoldDB" id="A0A069CY88"/>
<keyword evidence="3" id="KW-1185">Reference proteome</keyword>
<dbReference type="SUPFAM" id="SSF54001">
    <property type="entry name" value="Cysteine proteinases"/>
    <property type="match status" value="1"/>
</dbReference>
<feature type="signal peptide" evidence="1">
    <location>
        <begin position="1"/>
        <end position="21"/>
    </location>
</feature>
<name>A0A069CY88_9BACE</name>
<gene>
    <name evidence="2" type="ORF">JCM15093_643</name>
</gene>
<dbReference type="OrthoDB" id="1409585at2"/>
<dbReference type="Gene3D" id="1.10.3670.10">
    <property type="entry name" value="Putative xylanase like domain"/>
    <property type="match status" value="1"/>
</dbReference>